<dbReference type="Gene3D" id="3.60.15.10">
    <property type="entry name" value="Ribonuclease Z/Hydroxyacylglutathione hydrolase-like"/>
    <property type="match status" value="1"/>
</dbReference>
<reference evidence="2" key="1">
    <citation type="journal article" date="2014" name="Int. J. Syst. Evol. Microbiol.">
        <title>Complete genome sequence of Corynebacterium casei LMG S-19264T (=DSM 44701T), isolated from a smear-ripened cheese.</title>
        <authorList>
            <consortium name="US DOE Joint Genome Institute (JGI-PGF)"/>
            <person name="Walter F."/>
            <person name="Albersmeier A."/>
            <person name="Kalinowski J."/>
            <person name="Ruckert C."/>
        </authorList>
    </citation>
    <scope>NUCLEOTIDE SEQUENCE</scope>
    <source>
        <strain evidence="2">JCM 3276</strain>
    </source>
</reference>
<dbReference type="EMBL" id="BMRB01000002">
    <property type="protein sequence ID" value="GGS36918.1"/>
    <property type="molecule type" value="Genomic_DNA"/>
</dbReference>
<keyword evidence="3" id="KW-1185">Reference proteome</keyword>
<comment type="caution">
    <text evidence="2">The sequence shown here is derived from an EMBL/GenBank/DDBJ whole genome shotgun (WGS) entry which is preliminary data.</text>
</comment>
<dbReference type="RefSeq" id="WP_189211405.1">
    <property type="nucleotide sequence ID" value="NZ_BMRB01000002.1"/>
</dbReference>
<organism evidence="2 3">
    <name type="scientific">Actinokineospora fastidiosa</name>
    <dbReference type="NCBI Taxonomy" id="1816"/>
    <lineage>
        <taxon>Bacteria</taxon>
        <taxon>Bacillati</taxon>
        <taxon>Actinomycetota</taxon>
        <taxon>Actinomycetes</taxon>
        <taxon>Pseudonocardiales</taxon>
        <taxon>Pseudonocardiaceae</taxon>
        <taxon>Actinokineospora</taxon>
    </lineage>
</organism>
<dbReference type="PANTHER" id="PTHR43546">
    <property type="entry name" value="UPF0173 METAL-DEPENDENT HYDROLASE MJ1163-RELATED"/>
    <property type="match status" value="1"/>
</dbReference>
<gene>
    <name evidence="2" type="ORF">GCM10010171_34710</name>
</gene>
<dbReference type="Pfam" id="PF12706">
    <property type="entry name" value="Lactamase_B_2"/>
    <property type="match status" value="1"/>
</dbReference>
<proteinExistence type="predicted"/>
<feature type="domain" description="Metallo-beta-lactamase" evidence="1">
    <location>
        <begin position="23"/>
        <end position="224"/>
    </location>
</feature>
<evidence type="ECO:0000259" key="1">
    <source>
        <dbReference type="Pfam" id="PF12706"/>
    </source>
</evidence>
<protein>
    <recommendedName>
        <fullName evidence="1">Metallo-beta-lactamase domain-containing protein</fullName>
    </recommendedName>
</protein>
<dbReference type="InterPro" id="IPR036866">
    <property type="entry name" value="RibonucZ/Hydroxyglut_hydro"/>
</dbReference>
<dbReference type="AlphaFoldDB" id="A0A918GHU8"/>
<accession>A0A918GHU8</accession>
<dbReference type="InterPro" id="IPR050114">
    <property type="entry name" value="UPF0173_UPF0282_UlaG_hydrolase"/>
</dbReference>
<dbReference type="InterPro" id="IPR001279">
    <property type="entry name" value="Metallo-B-lactamas"/>
</dbReference>
<dbReference type="PANTHER" id="PTHR43546:SF7">
    <property type="entry name" value="METALLO-BETA-LACTAMASE DOMAIN-CONTAINING PROTEIN"/>
    <property type="match status" value="1"/>
</dbReference>
<sequence>MADCAITFVGTATTLLRLGGFTVLTDPNFVRRGQWVHIGHGLVSRRRTDPALTIGELPPLDGVVLSHLHGDHFDRVARRDLHRDLPVFTTEHAAGRLRGKGFTEAVPMRTWQERVLDKDGERLRVTSLPAVHTRGPLAGLLPPVMGTLLEYEPPDRAPLRVYLSGDTLPFPGIAGIAERYPHIDAAVIHLGGTKILGMLLSMDGERGVDLLDMVRPKKALPVHYDDYGLFHSPLSDFTHEVERRKPSATIEYLYRGQTKPL</sequence>
<evidence type="ECO:0000313" key="3">
    <source>
        <dbReference type="Proteomes" id="UP000660680"/>
    </source>
</evidence>
<reference evidence="2" key="2">
    <citation type="submission" date="2020-09" db="EMBL/GenBank/DDBJ databases">
        <authorList>
            <person name="Sun Q."/>
            <person name="Ohkuma M."/>
        </authorList>
    </citation>
    <scope>NUCLEOTIDE SEQUENCE</scope>
    <source>
        <strain evidence="2">JCM 3276</strain>
    </source>
</reference>
<dbReference type="SUPFAM" id="SSF56281">
    <property type="entry name" value="Metallo-hydrolase/oxidoreductase"/>
    <property type="match status" value="1"/>
</dbReference>
<evidence type="ECO:0000313" key="2">
    <source>
        <dbReference type="EMBL" id="GGS36918.1"/>
    </source>
</evidence>
<dbReference type="Proteomes" id="UP000660680">
    <property type="component" value="Unassembled WGS sequence"/>
</dbReference>
<name>A0A918GHU8_9PSEU</name>